<feature type="domain" description="N-acetyltransferase" evidence="1">
    <location>
        <begin position="10"/>
        <end position="153"/>
    </location>
</feature>
<dbReference type="EMBL" id="CP132942">
    <property type="protein sequence ID" value="XCB34507.1"/>
    <property type="molecule type" value="Genomic_DNA"/>
</dbReference>
<dbReference type="GO" id="GO:0016747">
    <property type="term" value="F:acyltransferase activity, transferring groups other than amino-acyl groups"/>
    <property type="evidence" value="ECO:0007669"/>
    <property type="project" value="InterPro"/>
</dbReference>
<gene>
    <name evidence="2" type="ORF">RBB77_06360</name>
</gene>
<dbReference type="Gene3D" id="3.40.630.30">
    <property type="match status" value="1"/>
</dbReference>
<protein>
    <submittedName>
        <fullName evidence="2">GNAT family N-acetyltransferase</fullName>
    </submittedName>
</protein>
<reference evidence="2" key="2">
    <citation type="journal article" date="2024" name="Environ. Microbiol.">
        <title>Genome analysis and description of Tunturibacter gen. nov. expands the diversity of Terriglobia in tundra soils.</title>
        <authorList>
            <person name="Messyasz A."/>
            <person name="Mannisto M.K."/>
            <person name="Kerkhof L.J."/>
            <person name="Haggblom M.M."/>
        </authorList>
    </citation>
    <scope>NUCLEOTIDE SEQUENCE</scope>
    <source>
        <strain evidence="2">X5P6</strain>
    </source>
</reference>
<dbReference type="KEGG" id="tpsc:RBB77_06360"/>
<dbReference type="PROSITE" id="PS51186">
    <property type="entry name" value="GNAT"/>
    <property type="match status" value="1"/>
</dbReference>
<sequence length="321" mass="35665">MATNPSIRPIKVGLLKESELGEADRIVRLAFGTFMGLPNPLDFMGDRHYMTPRWRSTNVKVVAAREGDRLVGSNVVTRWGSFGFFGPLTVDPEYWNRGVAQRLMESTMTTFDRWGVRHTGLYTFAHSAKHVGLYQKFGYWPRYLTAIMTFAAEEARSEHVKAPMLLSAFKKNQREAAIEACGRLTHRIDKGLDLGGEIRSVLARRTGDVVLTYTRNALDGFAVCLNGAGSEGGEKTCYVKFGAARSGAGAAERFDGLLEACEAFASSRGAVVEAGVNMAREDAYRCLRSRGYRVLMQGVAMQRPHLEGFNRADAFVIDDWR</sequence>
<organism evidence="2">
    <name type="scientific">Tunturiibacter psychrotolerans</name>
    <dbReference type="NCBI Taxonomy" id="3069686"/>
    <lineage>
        <taxon>Bacteria</taxon>
        <taxon>Pseudomonadati</taxon>
        <taxon>Acidobacteriota</taxon>
        <taxon>Terriglobia</taxon>
        <taxon>Terriglobales</taxon>
        <taxon>Acidobacteriaceae</taxon>
        <taxon>Tunturiibacter</taxon>
    </lineage>
</organism>
<dbReference type="InterPro" id="IPR016181">
    <property type="entry name" value="Acyl_CoA_acyltransferase"/>
</dbReference>
<dbReference type="AlphaFoldDB" id="A0AAU7ZU92"/>
<name>A0AAU7ZU92_9BACT</name>
<dbReference type="CDD" id="cd04301">
    <property type="entry name" value="NAT_SF"/>
    <property type="match status" value="1"/>
</dbReference>
<accession>A0AAU7ZU92</accession>
<proteinExistence type="predicted"/>
<reference evidence="2" key="1">
    <citation type="submission" date="2023-08" db="EMBL/GenBank/DDBJ databases">
        <authorList>
            <person name="Messyasz A."/>
            <person name="Mannisto M.K."/>
            <person name="Kerkhof L.J."/>
            <person name="Haggblom M."/>
        </authorList>
    </citation>
    <scope>NUCLEOTIDE SEQUENCE</scope>
    <source>
        <strain evidence="2">X5P6</strain>
    </source>
</reference>
<dbReference type="RefSeq" id="WP_353065720.1">
    <property type="nucleotide sequence ID" value="NZ_CP132942.1"/>
</dbReference>
<evidence type="ECO:0000259" key="1">
    <source>
        <dbReference type="PROSITE" id="PS51186"/>
    </source>
</evidence>
<dbReference type="SUPFAM" id="SSF55729">
    <property type="entry name" value="Acyl-CoA N-acyltransferases (Nat)"/>
    <property type="match status" value="1"/>
</dbReference>
<dbReference type="Pfam" id="PF00583">
    <property type="entry name" value="Acetyltransf_1"/>
    <property type="match status" value="1"/>
</dbReference>
<evidence type="ECO:0000313" key="2">
    <source>
        <dbReference type="EMBL" id="XCB34507.1"/>
    </source>
</evidence>
<dbReference type="InterPro" id="IPR000182">
    <property type="entry name" value="GNAT_dom"/>
</dbReference>